<reference evidence="1 2" key="1">
    <citation type="submission" date="2020-08" db="EMBL/GenBank/DDBJ databases">
        <title>Sequencing the genomes of 1000 actinobacteria strains.</title>
        <authorList>
            <person name="Klenk H.-P."/>
        </authorList>
    </citation>
    <scope>NUCLEOTIDE SEQUENCE [LARGE SCALE GENOMIC DNA]</scope>
    <source>
        <strain evidence="1 2">DSM 44551</strain>
    </source>
</reference>
<dbReference type="GO" id="GO:0051213">
    <property type="term" value="F:dioxygenase activity"/>
    <property type="evidence" value="ECO:0007669"/>
    <property type="project" value="UniProtKB-KW"/>
</dbReference>
<dbReference type="RefSeq" id="WP_184391600.1">
    <property type="nucleotide sequence ID" value="NZ_BAAAJD010000058.1"/>
</dbReference>
<dbReference type="SUPFAM" id="SSF51182">
    <property type="entry name" value="RmlC-like cupins"/>
    <property type="match status" value="1"/>
</dbReference>
<dbReference type="EMBL" id="JACHDB010000001">
    <property type="protein sequence ID" value="MBB5431963.1"/>
    <property type="molecule type" value="Genomic_DNA"/>
</dbReference>
<evidence type="ECO:0000313" key="2">
    <source>
        <dbReference type="Proteomes" id="UP000572635"/>
    </source>
</evidence>
<name>A0A7W8VDG3_9ACTN</name>
<dbReference type="AlphaFoldDB" id="A0A7W8VDG3"/>
<evidence type="ECO:0000313" key="1">
    <source>
        <dbReference type="EMBL" id="MBB5431963.1"/>
    </source>
</evidence>
<dbReference type="InterPro" id="IPR011051">
    <property type="entry name" value="RmlC_Cupin_sf"/>
</dbReference>
<protein>
    <submittedName>
        <fullName evidence="1">Quercetin dioxygenase-like cupin family protein</fullName>
    </submittedName>
</protein>
<keyword evidence="1" id="KW-0560">Oxidoreductase</keyword>
<dbReference type="Gene3D" id="2.60.120.10">
    <property type="entry name" value="Jelly Rolls"/>
    <property type="match status" value="1"/>
</dbReference>
<keyword evidence="2" id="KW-1185">Reference proteome</keyword>
<dbReference type="InterPro" id="IPR014710">
    <property type="entry name" value="RmlC-like_jellyroll"/>
</dbReference>
<sequence>MRKFSLDALARRHLEQAAGAASGRSAETVYGGHERTLRQTLIALTAGNALGDHPNPGDATVAVLRGRVELTTETDSWEGRTGDMLIVPEETHGLRALEDSVVLLSVAKT</sequence>
<dbReference type="PANTHER" id="PTHR37694">
    <property type="entry name" value="SLR8022 PROTEIN"/>
    <property type="match status" value="1"/>
</dbReference>
<dbReference type="CDD" id="cd02230">
    <property type="entry name" value="cupin_HP0902-like"/>
    <property type="match status" value="1"/>
</dbReference>
<organism evidence="1 2">
    <name type="scientific">Nocardiopsis composta</name>
    <dbReference type="NCBI Taxonomy" id="157465"/>
    <lineage>
        <taxon>Bacteria</taxon>
        <taxon>Bacillati</taxon>
        <taxon>Actinomycetota</taxon>
        <taxon>Actinomycetes</taxon>
        <taxon>Streptosporangiales</taxon>
        <taxon>Nocardiopsidaceae</taxon>
        <taxon>Nocardiopsis</taxon>
    </lineage>
</organism>
<accession>A0A7W8VDG3</accession>
<gene>
    <name evidence="1" type="ORF">HDA36_002047</name>
</gene>
<dbReference type="Proteomes" id="UP000572635">
    <property type="component" value="Unassembled WGS sequence"/>
</dbReference>
<comment type="caution">
    <text evidence="1">The sequence shown here is derived from an EMBL/GenBank/DDBJ whole genome shotgun (WGS) entry which is preliminary data.</text>
</comment>
<dbReference type="PANTHER" id="PTHR37694:SF1">
    <property type="entry name" value="SLR8022 PROTEIN"/>
    <property type="match status" value="1"/>
</dbReference>
<proteinExistence type="predicted"/>
<keyword evidence="1" id="KW-0223">Dioxygenase</keyword>